<dbReference type="GO" id="GO:0070374">
    <property type="term" value="P:positive regulation of ERK1 and ERK2 cascade"/>
    <property type="evidence" value="ECO:0007669"/>
    <property type="project" value="TreeGrafter"/>
</dbReference>
<dbReference type="PROSITE" id="PS50835">
    <property type="entry name" value="IG_LIKE"/>
    <property type="match status" value="1"/>
</dbReference>
<dbReference type="GO" id="GO:0035723">
    <property type="term" value="P:interleukin-15-mediated signaling pathway"/>
    <property type="evidence" value="ECO:0007669"/>
    <property type="project" value="TreeGrafter"/>
</dbReference>
<dbReference type="SUPFAM" id="SSF48726">
    <property type="entry name" value="Immunoglobulin"/>
    <property type="match status" value="2"/>
</dbReference>
<dbReference type="Pfam" id="PF07686">
    <property type="entry name" value="V-set"/>
    <property type="match status" value="1"/>
</dbReference>
<proteinExistence type="predicted"/>
<dbReference type="PANTHER" id="PTHR11422">
    <property type="entry name" value="T-CELL SURFACE GLYCOPROTEIN CD4"/>
    <property type="match status" value="1"/>
</dbReference>
<dbReference type="KEGG" id="bspl:114849729"/>
<accession>A0A6P7LTQ7</accession>
<dbReference type="OrthoDB" id="8444542at2759"/>
<dbReference type="GO" id="GO:1990782">
    <property type="term" value="F:protein tyrosine kinase binding"/>
    <property type="evidence" value="ECO:0007669"/>
    <property type="project" value="TreeGrafter"/>
</dbReference>
<dbReference type="RefSeq" id="XP_028997273.1">
    <property type="nucleotide sequence ID" value="XM_029141440.3"/>
</dbReference>
<feature type="region of interest" description="Disordered" evidence="1">
    <location>
        <begin position="268"/>
        <end position="290"/>
    </location>
</feature>
<dbReference type="Gene3D" id="2.60.40.10">
    <property type="entry name" value="Immunoglobulins"/>
    <property type="match status" value="1"/>
</dbReference>
<keyword evidence="2" id="KW-0812">Transmembrane</keyword>
<dbReference type="InterPro" id="IPR007110">
    <property type="entry name" value="Ig-like_dom"/>
</dbReference>
<dbReference type="GO" id="GO:0042110">
    <property type="term" value="P:T cell activation"/>
    <property type="evidence" value="ECO:0007669"/>
    <property type="project" value="TreeGrafter"/>
</dbReference>
<feature type="domain" description="Ig-like" evidence="4">
    <location>
        <begin position="20"/>
        <end position="112"/>
    </location>
</feature>
<dbReference type="SMART" id="SM00409">
    <property type="entry name" value="IG"/>
    <property type="match status" value="1"/>
</dbReference>
<feature type="signal peptide" evidence="3">
    <location>
        <begin position="1"/>
        <end position="24"/>
    </location>
</feature>
<dbReference type="InterPro" id="IPR003599">
    <property type="entry name" value="Ig_sub"/>
</dbReference>
<evidence type="ECO:0000256" key="2">
    <source>
        <dbReference type="SAM" id="Phobius"/>
    </source>
</evidence>
<keyword evidence="3" id="KW-0732">Signal</keyword>
<organism evidence="5 6">
    <name type="scientific">Betta splendens</name>
    <name type="common">Siamese fighting fish</name>
    <dbReference type="NCBI Taxonomy" id="158456"/>
    <lineage>
        <taxon>Eukaryota</taxon>
        <taxon>Metazoa</taxon>
        <taxon>Chordata</taxon>
        <taxon>Craniata</taxon>
        <taxon>Vertebrata</taxon>
        <taxon>Euteleostomi</taxon>
        <taxon>Actinopterygii</taxon>
        <taxon>Neopterygii</taxon>
        <taxon>Teleostei</taxon>
        <taxon>Neoteleostei</taxon>
        <taxon>Acanthomorphata</taxon>
        <taxon>Anabantaria</taxon>
        <taxon>Anabantiformes</taxon>
        <taxon>Anabantoidei</taxon>
        <taxon>Osphronemidae</taxon>
        <taxon>Betta</taxon>
    </lineage>
</organism>
<dbReference type="AlphaFoldDB" id="A0A6P7LTQ7"/>
<dbReference type="InterPro" id="IPR036179">
    <property type="entry name" value="Ig-like_dom_sf"/>
</dbReference>
<name>A0A6P7LTQ7_BETSP</name>
<feature type="transmembrane region" description="Helical" evidence="2">
    <location>
        <begin position="241"/>
        <end position="262"/>
    </location>
</feature>
<dbReference type="GeneID" id="114849729"/>
<dbReference type="InterPro" id="IPR013783">
    <property type="entry name" value="Ig-like_fold"/>
</dbReference>
<dbReference type="InterPro" id="IPR013106">
    <property type="entry name" value="Ig_V-set"/>
</dbReference>
<evidence type="ECO:0000313" key="5">
    <source>
        <dbReference type="Proteomes" id="UP000515150"/>
    </source>
</evidence>
<dbReference type="InParanoid" id="A0A6P7LTQ7"/>
<feature type="chain" id="PRO_5027679597" evidence="3">
    <location>
        <begin position="25"/>
        <end position="344"/>
    </location>
</feature>
<evidence type="ECO:0000313" key="6">
    <source>
        <dbReference type="RefSeq" id="XP_028997273.1"/>
    </source>
</evidence>
<dbReference type="PANTHER" id="PTHR11422:SF5">
    <property type="entry name" value="DIVERSE IMMUNOGLOBULIN DOMAIN-CONTAINING PROTEIN 1.1 ISOFORM X1-RELATED"/>
    <property type="match status" value="1"/>
</dbReference>
<feature type="compositionally biased region" description="Basic and acidic residues" evidence="1">
    <location>
        <begin position="270"/>
        <end position="290"/>
    </location>
</feature>
<sequence>MAELRWIQMFVLMILMLQFTAVTSRFSYITVRDGEDVTLSCQNEVNDDDKCSLTHWFFRVSQEAPATALVKSGQIDQTQLPRSRSDRLSVTEKCSLFIKSVTEEDVGQFFCRQRGRDSGFDLAVVILTEQKMDHGVTLSCFVQRTGKCEHTVKWLFKSQTVGKEHQEFQPSQTSCFASQSVKESHYIYSSRFTAFQCEVTDPDGNKHRFSFRQSGSDSKTTAAPTTTKMYNAGNQKGLSDWQWALIAVTGIIAAVVIAVLLMRKHGKKTQRNENMVKSDYDTKQADPQDEHSYASISFTHSSDRAEVQNLPKAAAVTYSTVKASSDDGASADLSSLYAVIEEVK</sequence>
<keyword evidence="2" id="KW-1133">Transmembrane helix</keyword>
<keyword evidence="2" id="KW-0472">Membrane</keyword>
<gene>
    <name evidence="6" type="primary">LOC114849729</name>
</gene>
<reference evidence="6" key="1">
    <citation type="submission" date="2025-08" db="UniProtKB">
        <authorList>
            <consortium name="RefSeq"/>
        </authorList>
    </citation>
    <scope>IDENTIFICATION</scope>
</reference>
<keyword evidence="5" id="KW-1185">Reference proteome</keyword>
<dbReference type="Proteomes" id="UP000515150">
    <property type="component" value="Chromosome 24"/>
</dbReference>
<dbReference type="GO" id="GO:0045121">
    <property type="term" value="C:membrane raft"/>
    <property type="evidence" value="ECO:0007669"/>
    <property type="project" value="TreeGrafter"/>
</dbReference>
<evidence type="ECO:0000259" key="4">
    <source>
        <dbReference type="PROSITE" id="PS50835"/>
    </source>
</evidence>
<dbReference type="GO" id="GO:0009897">
    <property type="term" value="C:external side of plasma membrane"/>
    <property type="evidence" value="ECO:0007669"/>
    <property type="project" value="TreeGrafter"/>
</dbReference>
<dbReference type="GO" id="GO:0042289">
    <property type="term" value="F:MHC class II protein binding"/>
    <property type="evidence" value="ECO:0007669"/>
    <property type="project" value="TreeGrafter"/>
</dbReference>
<evidence type="ECO:0000256" key="3">
    <source>
        <dbReference type="SAM" id="SignalP"/>
    </source>
</evidence>
<protein>
    <submittedName>
        <fullName evidence="6">Uncharacterized protein LOC114849729 isoform X1</fullName>
    </submittedName>
</protein>
<evidence type="ECO:0000256" key="1">
    <source>
        <dbReference type="SAM" id="MobiDB-lite"/>
    </source>
</evidence>